<dbReference type="Gene3D" id="2.40.50.140">
    <property type="entry name" value="Nucleic acid-binding proteins"/>
    <property type="match status" value="2"/>
</dbReference>
<keyword evidence="3" id="KW-0677">Repeat</keyword>
<dbReference type="FunFam" id="2.40.50.140:FF:000148">
    <property type="entry name" value="protein RRP5 homolog isoform X1"/>
    <property type="match status" value="1"/>
</dbReference>
<dbReference type="Pfam" id="PF05843">
    <property type="entry name" value="Suf"/>
    <property type="match status" value="1"/>
</dbReference>
<organism evidence="7 8">
    <name type="scientific">Bemisia tabaci</name>
    <name type="common">Sweetpotato whitefly</name>
    <name type="synonym">Aleurodes tabaci</name>
    <dbReference type="NCBI Taxonomy" id="7038"/>
    <lineage>
        <taxon>Eukaryota</taxon>
        <taxon>Metazoa</taxon>
        <taxon>Ecdysozoa</taxon>
        <taxon>Arthropoda</taxon>
        <taxon>Hexapoda</taxon>
        <taxon>Insecta</taxon>
        <taxon>Pterygota</taxon>
        <taxon>Neoptera</taxon>
        <taxon>Paraneoptera</taxon>
        <taxon>Hemiptera</taxon>
        <taxon>Sternorrhyncha</taxon>
        <taxon>Aleyrodoidea</taxon>
        <taxon>Aleyrodidae</taxon>
        <taxon>Aleyrodinae</taxon>
        <taxon>Bemisia</taxon>
    </lineage>
</organism>
<dbReference type="SMART" id="SM00386">
    <property type="entry name" value="HAT"/>
    <property type="match status" value="5"/>
</dbReference>
<evidence type="ECO:0000259" key="6">
    <source>
        <dbReference type="PROSITE" id="PS50126"/>
    </source>
</evidence>
<feature type="compositionally biased region" description="Basic and acidic residues" evidence="5">
    <location>
        <begin position="1009"/>
        <end position="1022"/>
    </location>
</feature>
<evidence type="ECO:0000256" key="1">
    <source>
        <dbReference type="ARBA" id="ARBA00004604"/>
    </source>
</evidence>
<dbReference type="InterPro" id="IPR012340">
    <property type="entry name" value="NA-bd_OB-fold"/>
</dbReference>
<evidence type="ECO:0000313" key="8">
    <source>
        <dbReference type="Proteomes" id="UP001152759"/>
    </source>
</evidence>
<evidence type="ECO:0000313" key="7">
    <source>
        <dbReference type="EMBL" id="CAH0392949.1"/>
    </source>
</evidence>
<dbReference type="KEGG" id="btab:109035331"/>
<dbReference type="SUPFAM" id="SSF48452">
    <property type="entry name" value="TPR-like"/>
    <property type="match status" value="2"/>
</dbReference>
<feature type="region of interest" description="Disordered" evidence="5">
    <location>
        <begin position="907"/>
        <end position="941"/>
    </location>
</feature>
<dbReference type="PROSITE" id="PS50126">
    <property type="entry name" value="S1"/>
    <property type="match status" value="2"/>
</dbReference>
<keyword evidence="8" id="KW-1185">Reference proteome</keyword>
<feature type="compositionally biased region" description="Polar residues" evidence="5">
    <location>
        <begin position="398"/>
        <end position="419"/>
    </location>
</feature>
<accession>A0A9P0AK20</accession>
<sequence length="1304" mass="146515">MPEFERSNEETSKSKRRKSSSFLDNSDDEAADEYVKAKRRKRDNLPAAKEEKRKSKGFKKSKTYKADIVTDVKIVTKDDCSLLNYEAVSADLVVLGCVSEITPSGVTISLPGSIFAVAPKSFITPHRDINLRDILSERQLVVCKVISKRASLDNTWRVLVSLDPANVNAHIPHYAVDVGMSLMGVVQSVEDHGYVIDSGIANLRTFLSTKAAENWCKTLNKGKPLAVGQLIRCLVSKRSSNNNASNVELTTELDASKLVINSNVNISNVLPGSFVNCSVKRILSDGVKVSAQGLRCPAFVNDLHRSSKNKKNKNLNAQFPAVILYADTLKNKVLLGSHSCLQSLQLPKAEYPNKATIDSAKVESVRKDGVVVKFLKDGRSLKGVISLSSAEKLITPKTPETQTKDTATNATDSDYASDNSIEDTPAPEKTPSQSNTFNRLQKKLKALKIIPCCISNYSYIDQIYLCSVKSDFEEADLNLGDLRLKTRPDWLVVGRKFSVTITKVTSQFICVKVNDFDIIGVIPTSELSDNLELTSFLFQSYCEDDIIEKAYFCYFDDNVPVFSVKPSMMQFFKENGDKLINGWSSVVEGMRIPCIVSEVIDRRVSGIVVSTHVPSFPQVMVFDENLLISDLPAVRPDSKQTILSLVTKHDETELALDCRLHKVWDFNLLQSIEYFLEFLNEMARVQRLSTGTSIQCTASSRNSDGSWKLNFSVYTGIHGHLAADFCEENKIKTGTIVNASVLWENPAENTVYVCNKNAINPELDPTATKEGSIVRCKILYKHVDFNIGVIVSDDKSLSGQAVYVLTKLHQNDFQRVLSQISVKVADTIDVQILKVENSFILGILTDALEIIKMESNRPLDTVLDTAIQIVNKSETANKGSKKKKKVDKMEVGGKKNKLLMMLDDMVQDDSEDDEEEKRSPKVNGLKSKDKKDKTPKQVLETRKMDLEDDETMCLIDSSKPRKSIETKLSDTGFDWNASLATLQESLAGDVVSEEEEVAEVPTKKKKKLSAAERRELSKQKEAKIRQAEEELLNAEKNPQSADHFDRLLLASPNESVLWIKYMAYHLQGTEIEKAKSVAKRALETINHREEAERLNVWSALLNLENMYGTPESFQKCFTEALQTNDEWSVYSRVMQIYVTSKKIKELEKLVDLATKKLRNSFDVYVQCGEFLLQVGSIEKSRSIMQRALSALPKKQHVDLTVRFAHLENRLGDQERAQTLFEHILTTFPKRIDVWISYVDLLTKANRIDLARQVIERGVAQKLKPQKMKSLYKKWLNFEKEHGTPESVADVKEEIKKYAGVKDED</sequence>
<feature type="region of interest" description="Disordered" evidence="5">
    <location>
        <begin position="396"/>
        <end position="435"/>
    </location>
</feature>
<name>A0A9P0AK20_BEMTA</name>
<gene>
    <name evidence="7" type="ORF">BEMITA_LOCUS11407</name>
</gene>
<dbReference type="InterPro" id="IPR045209">
    <property type="entry name" value="Rrp5"/>
</dbReference>
<evidence type="ECO:0000256" key="2">
    <source>
        <dbReference type="ARBA" id="ARBA00022552"/>
    </source>
</evidence>
<dbReference type="PANTHER" id="PTHR23270">
    <property type="entry name" value="PROGRAMMED CELL DEATH PROTEIN 11 PRE-RRNA PROCESSING PROTEIN RRP5"/>
    <property type="match status" value="1"/>
</dbReference>
<reference evidence="7" key="1">
    <citation type="submission" date="2021-12" db="EMBL/GenBank/DDBJ databases">
        <authorList>
            <person name="King R."/>
        </authorList>
    </citation>
    <scope>NUCLEOTIDE SEQUENCE</scope>
</reference>
<protein>
    <recommendedName>
        <fullName evidence="6">S1 motif domain-containing protein</fullName>
    </recommendedName>
</protein>
<evidence type="ECO:0000256" key="5">
    <source>
        <dbReference type="SAM" id="MobiDB-lite"/>
    </source>
</evidence>
<dbReference type="GO" id="GO:0006364">
    <property type="term" value="P:rRNA processing"/>
    <property type="evidence" value="ECO:0007669"/>
    <property type="project" value="UniProtKB-KW"/>
</dbReference>
<dbReference type="SUPFAM" id="SSF50249">
    <property type="entry name" value="Nucleic acid-binding proteins"/>
    <property type="match status" value="2"/>
</dbReference>
<dbReference type="Proteomes" id="UP001152759">
    <property type="component" value="Chromosome 7"/>
</dbReference>
<dbReference type="Gene3D" id="1.25.40.10">
    <property type="entry name" value="Tetratricopeptide repeat domain"/>
    <property type="match status" value="1"/>
</dbReference>
<dbReference type="InterPro" id="IPR011990">
    <property type="entry name" value="TPR-like_helical_dom_sf"/>
</dbReference>
<dbReference type="GO" id="GO:0003723">
    <property type="term" value="F:RNA binding"/>
    <property type="evidence" value="ECO:0007669"/>
    <property type="project" value="TreeGrafter"/>
</dbReference>
<keyword evidence="4" id="KW-0539">Nucleus</keyword>
<feature type="domain" description="S1 motif" evidence="6">
    <location>
        <begin position="91"/>
        <end position="163"/>
    </location>
</feature>
<evidence type="ECO:0000256" key="3">
    <source>
        <dbReference type="ARBA" id="ARBA00022737"/>
    </source>
</evidence>
<keyword evidence="2" id="KW-0698">rRNA processing</keyword>
<feature type="region of interest" description="Disordered" evidence="5">
    <location>
        <begin position="1003"/>
        <end position="1022"/>
    </location>
</feature>
<dbReference type="InterPro" id="IPR003107">
    <property type="entry name" value="HAT"/>
</dbReference>
<feature type="region of interest" description="Disordered" evidence="5">
    <location>
        <begin position="1"/>
        <end position="56"/>
    </location>
</feature>
<comment type="subcellular location">
    <subcellularLocation>
        <location evidence="1">Nucleus</location>
        <location evidence="1">Nucleolus</location>
    </subcellularLocation>
</comment>
<dbReference type="GO" id="GO:0032040">
    <property type="term" value="C:small-subunit processome"/>
    <property type="evidence" value="ECO:0007669"/>
    <property type="project" value="TreeGrafter"/>
</dbReference>
<feature type="domain" description="S1 motif" evidence="6">
    <location>
        <begin position="179"/>
        <end position="252"/>
    </location>
</feature>
<dbReference type="SMART" id="SM00316">
    <property type="entry name" value="S1"/>
    <property type="match status" value="4"/>
</dbReference>
<feature type="compositionally biased region" description="Basic and acidic residues" evidence="5">
    <location>
        <begin position="926"/>
        <end position="941"/>
    </location>
</feature>
<dbReference type="InterPro" id="IPR008847">
    <property type="entry name" value="Suf"/>
</dbReference>
<feature type="compositionally biased region" description="Basic and acidic residues" evidence="5">
    <location>
        <begin position="1"/>
        <end position="13"/>
    </location>
</feature>
<dbReference type="EMBL" id="OU963868">
    <property type="protein sequence ID" value="CAH0392949.1"/>
    <property type="molecule type" value="Genomic_DNA"/>
</dbReference>
<proteinExistence type="predicted"/>
<dbReference type="PANTHER" id="PTHR23270:SF10">
    <property type="entry name" value="PROTEIN RRP5 HOMOLOG"/>
    <property type="match status" value="1"/>
</dbReference>
<dbReference type="InterPro" id="IPR003029">
    <property type="entry name" value="S1_domain"/>
</dbReference>
<evidence type="ECO:0000256" key="4">
    <source>
        <dbReference type="ARBA" id="ARBA00023242"/>
    </source>
</evidence>